<dbReference type="InterPro" id="IPR029787">
    <property type="entry name" value="Nucleotide_cyclase"/>
</dbReference>
<dbReference type="Proteomes" id="UP000464495">
    <property type="component" value="Chromosome"/>
</dbReference>
<dbReference type="SMART" id="SM00267">
    <property type="entry name" value="GGDEF"/>
    <property type="match status" value="1"/>
</dbReference>
<keyword evidence="1" id="KW-0812">Transmembrane</keyword>
<dbReference type="SUPFAM" id="SSF55073">
    <property type="entry name" value="Nucleotide cyclase"/>
    <property type="match status" value="1"/>
</dbReference>
<gene>
    <name evidence="3" type="ORF">GO499_11910</name>
</gene>
<evidence type="ECO:0000259" key="2">
    <source>
        <dbReference type="PROSITE" id="PS50883"/>
    </source>
</evidence>
<name>A0A6P1T2Y2_9RHOB</name>
<dbReference type="RefSeq" id="WP_161862384.1">
    <property type="nucleotide sequence ID" value="NZ_CP046620.1"/>
</dbReference>
<evidence type="ECO:0000313" key="3">
    <source>
        <dbReference type="EMBL" id="QHQ35826.1"/>
    </source>
</evidence>
<evidence type="ECO:0000313" key="4">
    <source>
        <dbReference type="Proteomes" id="UP000464495"/>
    </source>
</evidence>
<dbReference type="Pfam" id="PF00563">
    <property type="entry name" value="EAL"/>
    <property type="match status" value="1"/>
</dbReference>
<dbReference type="InterPro" id="IPR000160">
    <property type="entry name" value="GGDEF_dom"/>
</dbReference>
<dbReference type="SUPFAM" id="SSF141868">
    <property type="entry name" value="EAL domain-like"/>
    <property type="match status" value="1"/>
</dbReference>
<dbReference type="PANTHER" id="PTHR33121:SF70">
    <property type="entry name" value="SIGNALING PROTEIN YKOW"/>
    <property type="match status" value="1"/>
</dbReference>
<dbReference type="Gene3D" id="3.30.70.270">
    <property type="match status" value="1"/>
</dbReference>
<keyword evidence="4" id="KW-1185">Reference proteome</keyword>
<organism evidence="3 4">
    <name type="scientific">Algicella marina</name>
    <dbReference type="NCBI Taxonomy" id="2683284"/>
    <lineage>
        <taxon>Bacteria</taxon>
        <taxon>Pseudomonadati</taxon>
        <taxon>Pseudomonadota</taxon>
        <taxon>Alphaproteobacteria</taxon>
        <taxon>Rhodobacterales</taxon>
        <taxon>Paracoccaceae</taxon>
        <taxon>Algicella</taxon>
    </lineage>
</organism>
<feature type="transmembrane region" description="Helical" evidence="1">
    <location>
        <begin position="12"/>
        <end position="30"/>
    </location>
</feature>
<dbReference type="PANTHER" id="PTHR33121">
    <property type="entry name" value="CYCLIC DI-GMP PHOSPHODIESTERASE PDEF"/>
    <property type="match status" value="1"/>
</dbReference>
<dbReference type="InterPro" id="IPR001633">
    <property type="entry name" value="EAL_dom"/>
</dbReference>
<keyword evidence="1" id="KW-1133">Transmembrane helix</keyword>
<reference evidence="3 4" key="1">
    <citation type="submission" date="2019-12" db="EMBL/GenBank/DDBJ databases">
        <title>Complete genome sequence of Algicella marina strain 9Alg 56(T) isolated from the red alga Tichocarpus crinitus.</title>
        <authorList>
            <person name="Kim S.-G."/>
            <person name="Nedashkovskaya O.I."/>
        </authorList>
    </citation>
    <scope>NUCLEOTIDE SEQUENCE [LARGE SCALE GENOMIC DNA]</scope>
    <source>
        <strain evidence="3 4">9Alg 56</strain>
    </source>
</reference>
<dbReference type="InterPro" id="IPR050706">
    <property type="entry name" value="Cyclic-di-GMP_PDE-like"/>
</dbReference>
<keyword evidence="1" id="KW-0472">Membrane</keyword>
<feature type="domain" description="EAL" evidence="2">
    <location>
        <begin position="410"/>
        <end position="665"/>
    </location>
</feature>
<sequence>MRRSAKRTVPNYVIALIVLSAFMITLYGMLITRLEHARYYTFINESIGQQVEVTYRIIAKGERLSGSENLRVPFSNRSVRNELETDVRLLQSRLSTLLEGIRHTQIHGTMPLADRFFAEDHATSTFTRDIGLLMNGMEEFTTLTDTLLAATDDATLSQVLKRMSALRDWQLSPVIQRTRTAASGEIRAAHRLALTIDSVNVGITLFMLFLMGRYFFGPLANRVTEQEDHISKVEAEIERSTNRDPITGLPNERALLRHLEALLTPGSSGSSLAILIHFQTLTHSRLLLDGTFTSDLLNVLAERLQQNGHAGQYLAHLGQGQFILLRDNEVQATDIPGCITRLEEDFATPIAVKAHRIQVRLSTGFYCPDGSETPDEVLANVQAAQDSAFRSSDSRHQRFAPEMHVRRREQKTLAQELKKGLENGELRAHFQPQANLRTGRITGFEALVRWYHPTRGFLSPGLFLPLAEELGLDDLLGEAMLEQGIRALRSWDEQGHNIAQLGLNFSRTQLQNRKLPDILKWALERDSITPDRIAVEVLENIHVEDDNDPIVRNVRALSAAGFRIDLDDFGTGSASITGLRRFHAHRIKIDRSFIADIDKRSDNQQMVSIMLHMARNLGLEVLAEGVETEAEIAALRSIGCYSIQGYVLAKPMPFEETGDWLHTYRAQSGNSRGPRSVAV</sequence>
<dbReference type="PROSITE" id="PS50883">
    <property type="entry name" value="EAL"/>
    <property type="match status" value="1"/>
</dbReference>
<dbReference type="GO" id="GO:0071111">
    <property type="term" value="F:cyclic-guanylate-specific phosphodiesterase activity"/>
    <property type="evidence" value="ECO:0007669"/>
    <property type="project" value="InterPro"/>
</dbReference>
<accession>A0A6P1T2Y2</accession>
<dbReference type="EMBL" id="CP046620">
    <property type="protein sequence ID" value="QHQ35826.1"/>
    <property type="molecule type" value="Genomic_DNA"/>
</dbReference>
<proteinExistence type="predicted"/>
<evidence type="ECO:0000256" key="1">
    <source>
        <dbReference type="SAM" id="Phobius"/>
    </source>
</evidence>
<dbReference type="AlphaFoldDB" id="A0A6P1T2Y2"/>
<dbReference type="Pfam" id="PF00990">
    <property type="entry name" value="GGDEF"/>
    <property type="match status" value="1"/>
</dbReference>
<dbReference type="KEGG" id="amaq:GO499_11910"/>
<protein>
    <submittedName>
        <fullName evidence="3">EAL domain-containing protein</fullName>
    </submittedName>
</protein>
<dbReference type="InterPro" id="IPR043128">
    <property type="entry name" value="Rev_trsase/Diguanyl_cyclase"/>
</dbReference>
<dbReference type="Gene3D" id="3.20.20.450">
    <property type="entry name" value="EAL domain"/>
    <property type="match status" value="1"/>
</dbReference>
<dbReference type="InterPro" id="IPR035919">
    <property type="entry name" value="EAL_sf"/>
</dbReference>
<dbReference type="SMART" id="SM00052">
    <property type="entry name" value="EAL"/>
    <property type="match status" value="1"/>
</dbReference>
<dbReference type="CDD" id="cd01948">
    <property type="entry name" value="EAL"/>
    <property type="match status" value="1"/>
</dbReference>